<evidence type="ECO:0000313" key="6">
    <source>
        <dbReference type="Proteomes" id="UP000050331"/>
    </source>
</evidence>
<evidence type="ECO:0000313" key="5">
    <source>
        <dbReference type="EMBL" id="ALX48797.1"/>
    </source>
</evidence>
<dbReference type="OrthoDB" id="9804819at2"/>
<dbReference type="KEGG" id="lao:AOX59_09320"/>
<proteinExistence type="predicted"/>
<accession>A0A0U4FE57</accession>
<dbReference type="SMART" id="SM00382">
    <property type="entry name" value="AAA"/>
    <property type="match status" value="1"/>
</dbReference>
<name>A0A0U4FE57_9BACI</name>
<dbReference type="Proteomes" id="UP000050331">
    <property type="component" value="Chromosome"/>
</dbReference>
<keyword evidence="1" id="KW-0813">Transport</keyword>
<keyword evidence="3 5" id="KW-0067">ATP-binding</keyword>
<organism evidence="5 6">
    <name type="scientific">Lentibacillus amyloliquefaciens</name>
    <dbReference type="NCBI Taxonomy" id="1472767"/>
    <lineage>
        <taxon>Bacteria</taxon>
        <taxon>Bacillati</taxon>
        <taxon>Bacillota</taxon>
        <taxon>Bacilli</taxon>
        <taxon>Bacillales</taxon>
        <taxon>Bacillaceae</taxon>
        <taxon>Lentibacillus</taxon>
    </lineage>
</organism>
<evidence type="ECO:0000259" key="4">
    <source>
        <dbReference type="PROSITE" id="PS50893"/>
    </source>
</evidence>
<dbReference type="Pfam" id="PF00005">
    <property type="entry name" value="ABC_tran"/>
    <property type="match status" value="1"/>
</dbReference>
<dbReference type="CDD" id="cd03230">
    <property type="entry name" value="ABC_DR_subfamily_A"/>
    <property type="match status" value="1"/>
</dbReference>
<dbReference type="Gene3D" id="3.40.50.300">
    <property type="entry name" value="P-loop containing nucleotide triphosphate hydrolases"/>
    <property type="match status" value="1"/>
</dbReference>
<reference evidence="5 6" key="1">
    <citation type="submission" date="2016-01" db="EMBL/GenBank/DDBJ databases">
        <title>Complete genome sequence of strain Lentibacillus amyloliquefaciens LAM0015T isolated from saline sediment.</title>
        <authorList>
            <person name="Wang J.-L."/>
            <person name="He M.-X."/>
        </authorList>
    </citation>
    <scope>NUCLEOTIDE SEQUENCE [LARGE SCALE GENOMIC DNA]</scope>
    <source>
        <strain evidence="5 6">LAM0015</strain>
    </source>
</reference>
<dbReference type="PANTHER" id="PTHR42939:SF3">
    <property type="entry name" value="ABC TRANSPORTER ATP-BINDING COMPONENT"/>
    <property type="match status" value="1"/>
</dbReference>
<evidence type="ECO:0000256" key="1">
    <source>
        <dbReference type="ARBA" id="ARBA00022448"/>
    </source>
</evidence>
<dbReference type="InterPro" id="IPR003593">
    <property type="entry name" value="AAA+_ATPase"/>
</dbReference>
<evidence type="ECO:0000256" key="2">
    <source>
        <dbReference type="ARBA" id="ARBA00022741"/>
    </source>
</evidence>
<dbReference type="InterPro" id="IPR051782">
    <property type="entry name" value="ABC_Transporter_VariousFunc"/>
</dbReference>
<dbReference type="EMBL" id="CP013862">
    <property type="protein sequence ID" value="ALX48797.1"/>
    <property type="molecule type" value="Genomic_DNA"/>
</dbReference>
<evidence type="ECO:0000256" key="3">
    <source>
        <dbReference type="ARBA" id="ARBA00022840"/>
    </source>
</evidence>
<dbReference type="PANTHER" id="PTHR42939">
    <property type="entry name" value="ABC TRANSPORTER ATP-BINDING PROTEIN ALBC-RELATED"/>
    <property type="match status" value="1"/>
</dbReference>
<dbReference type="PROSITE" id="PS50893">
    <property type="entry name" value="ABC_TRANSPORTER_2"/>
    <property type="match status" value="1"/>
</dbReference>
<gene>
    <name evidence="5" type="ORF">AOX59_09320</name>
</gene>
<dbReference type="InterPro" id="IPR003439">
    <property type="entry name" value="ABC_transporter-like_ATP-bd"/>
</dbReference>
<protein>
    <submittedName>
        <fullName evidence="5">Sodium ABC transporter ATP-binding protein</fullName>
    </submittedName>
</protein>
<dbReference type="InterPro" id="IPR027417">
    <property type="entry name" value="P-loop_NTPase"/>
</dbReference>
<feature type="domain" description="ABC transporter" evidence="4">
    <location>
        <begin position="5"/>
        <end position="229"/>
    </location>
</feature>
<dbReference type="GO" id="GO:0016887">
    <property type="term" value="F:ATP hydrolysis activity"/>
    <property type="evidence" value="ECO:0007669"/>
    <property type="project" value="InterPro"/>
</dbReference>
<keyword evidence="2" id="KW-0547">Nucleotide-binding</keyword>
<dbReference type="SUPFAM" id="SSF52540">
    <property type="entry name" value="P-loop containing nucleoside triphosphate hydrolases"/>
    <property type="match status" value="1"/>
</dbReference>
<sequence>MESIVELRNVTKHYRDFQLRNISLDIPKGSIMGLVGPNGAGKTTLIKCIMNLTLPTSGSIKIFGKGYKQYEKDIKKKIGFVYDNPGFYQDQTVKNMKNIIAPFYPSWNEQEFQSYRNLFELPANKQLQKLSRGMKMKFSLAVALSHNAEFILLDEPTSGLDPLFRRELLEILDGIIDREKTILFSTHITSELDQIADFITYINQGEIIFSDAKDEILNTYAVIKGPKQSLSSELREHLIGNRKTNYGFKALTNKADEFKNIQDSQIMVESATLEDIVFYYGKRGVEHGSID</sequence>
<dbReference type="AlphaFoldDB" id="A0A0U4FE57"/>
<dbReference type="GO" id="GO:0005524">
    <property type="term" value="F:ATP binding"/>
    <property type="evidence" value="ECO:0007669"/>
    <property type="project" value="UniProtKB-KW"/>
</dbReference>
<dbReference type="STRING" id="1472767.AOX59_09320"/>
<keyword evidence="6" id="KW-1185">Reference proteome</keyword>